<feature type="transmembrane region" description="Helical" evidence="1">
    <location>
        <begin position="60"/>
        <end position="84"/>
    </location>
</feature>
<name>A0A4D4J5W0_9PSEU</name>
<gene>
    <name evidence="2" type="ORF">GTS_37280</name>
</gene>
<keyword evidence="1" id="KW-0812">Transmembrane</keyword>
<organism evidence="2 3">
    <name type="scientific">Gandjariella thermophila</name>
    <dbReference type="NCBI Taxonomy" id="1931992"/>
    <lineage>
        <taxon>Bacteria</taxon>
        <taxon>Bacillati</taxon>
        <taxon>Actinomycetota</taxon>
        <taxon>Actinomycetes</taxon>
        <taxon>Pseudonocardiales</taxon>
        <taxon>Pseudonocardiaceae</taxon>
        <taxon>Gandjariella</taxon>
    </lineage>
</organism>
<reference evidence="3" key="1">
    <citation type="submission" date="2019-04" db="EMBL/GenBank/DDBJ databases">
        <title>Draft genome sequence of Pseudonocardiaceae bacterium SL3-2-4.</title>
        <authorList>
            <person name="Ningsih F."/>
            <person name="Yokota A."/>
            <person name="Sakai Y."/>
            <person name="Nanatani K."/>
            <person name="Yabe S."/>
            <person name="Oetari A."/>
            <person name="Sjamsuridzal W."/>
        </authorList>
    </citation>
    <scope>NUCLEOTIDE SEQUENCE [LARGE SCALE GENOMIC DNA]</scope>
    <source>
        <strain evidence="3">SL3-2-4</strain>
    </source>
</reference>
<sequence>MPANASEAGVRPTLRWWLLGGLLLGVASVGIGVWAVQLSYDVVRERERTCNGRIPVPHTAFALGWTAVALAAAALGTALVAHALRRQGDRITASILALPLMGGGVVATVAAALTRAWILALAGVVAVTSGIAFTFVRRGRTTELSTASRRGSGALIGIEIAGAILATLLTLFLLTRVYSDAPTHAHICSG</sequence>
<keyword evidence="1" id="KW-0472">Membrane</keyword>
<feature type="transmembrane region" description="Helical" evidence="1">
    <location>
        <begin position="16"/>
        <end position="40"/>
    </location>
</feature>
<comment type="caution">
    <text evidence="2">The sequence shown here is derived from an EMBL/GenBank/DDBJ whole genome shotgun (WGS) entry which is preliminary data.</text>
</comment>
<dbReference type="Proteomes" id="UP000298860">
    <property type="component" value="Unassembled WGS sequence"/>
</dbReference>
<feature type="transmembrane region" description="Helical" evidence="1">
    <location>
        <begin position="91"/>
        <end position="111"/>
    </location>
</feature>
<protein>
    <submittedName>
        <fullName evidence="2">Uncharacterized protein</fullName>
    </submittedName>
</protein>
<accession>A0A4D4J5W0</accession>
<keyword evidence="3" id="KW-1185">Reference proteome</keyword>
<dbReference type="EMBL" id="BJFL01000021">
    <property type="protein sequence ID" value="GDY32095.1"/>
    <property type="molecule type" value="Genomic_DNA"/>
</dbReference>
<keyword evidence="1" id="KW-1133">Transmembrane helix</keyword>
<evidence type="ECO:0000256" key="1">
    <source>
        <dbReference type="SAM" id="Phobius"/>
    </source>
</evidence>
<feature type="transmembrane region" description="Helical" evidence="1">
    <location>
        <begin position="156"/>
        <end position="174"/>
    </location>
</feature>
<evidence type="ECO:0000313" key="2">
    <source>
        <dbReference type="EMBL" id="GDY32095.1"/>
    </source>
</evidence>
<feature type="transmembrane region" description="Helical" evidence="1">
    <location>
        <begin position="117"/>
        <end position="136"/>
    </location>
</feature>
<proteinExistence type="predicted"/>
<dbReference type="AlphaFoldDB" id="A0A4D4J5W0"/>
<evidence type="ECO:0000313" key="3">
    <source>
        <dbReference type="Proteomes" id="UP000298860"/>
    </source>
</evidence>